<accession>A0A381ULF8</accession>
<dbReference type="EMBL" id="UINC01006679">
    <property type="protein sequence ID" value="SVA28995.1"/>
    <property type="molecule type" value="Genomic_DNA"/>
</dbReference>
<proteinExistence type="predicted"/>
<protein>
    <submittedName>
        <fullName evidence="1">Uncharacterized protein</fullName>
    </submittedName>
</protein>
<dbReference type="AlphaFoldDB" id="A0A381ULF8"/>
<reference evidence="1" key="1">
    <citation type="submission" date="2018-05" db="EMBL/GenBank/DDBJ databases">
        <authorList>
            <person name="Lanie J.A."/>
            <person name="Ng W.-L."/>
            <person name="Kazmierczak K.M."/>
            <person name="Andrzejewski T.M."/>
            <person name="Davidsen T.M."/>
            <person name="Wayne K.J."/>
            <person name="Tettelin H."/>
            <person name="Glass J.I."/>
            <person name="Rusch D."/>
            <person name="Podicherti R."/>
            <person name="Tsui H.-C.T."/>
            <person name="Winkler M.E."/>
        </authorList>
    </citation>
    <scope>NUCLEOTIDE SEQUENCE</scope>
</reference>
<sequence>MAQEAGKILLEDEAKFINFKKSPLMVSDIKEIF</sequence>
<name>A0A381ULF8_9ZZZZ</name>
<gene>
    <name evidence="1" type="ORF">METZ01_LOCUS81849</name>
</gene>
<organism evidence="1">
    <name type="scientific">marine metagenome</name>
    <dbReference type="NCBI Taxonomy" id="408172"/>
    <lineage>
        <taxon>unclassified sequences</taxon>
        <taxon>metagenomes</taxon>
        <taxon>ecological metagenomes</taxon>
    </lineage>
</organism>
<evidence type="ECO:0000313" key="1">
    <source>
        <dbReference type="EMBL" id="SVA28995.1"/>
    </source>
</evidence>